<evidence type="ECO:0000256" key="2">
    <source>
        <dbReference type="PROSITE-ProRule" id="PRU00708"/>
    </source>
</evidence>
<comment type="caution">
    <text evidence="3">The sequence shown here is derived from an EMBL/GenBank/DDBJ whole genome shotgun (WGS) entry which is preliminary data.</text>
</comment>
<dbReference type="PANTHER" id="PTHR47581:SF2">
    <property type="entry name" value="OS09G0431600 PROTEIN"/>
    <property type="match status" value="1"/>
</dbReference>
<feature type="repeat" description="PPR" evidence="2">
    <location>
        <begin position="62"/>
        <end position="92"/>
    </location>
</feature>
<dbReference type="OrthoDB" id="185373at2759"/>
<sequence>MSAALAAPILLPRPTQFESSHFPRRSAHAPPTTCSDCVHCHDIDCALKVFDEMSKPEGCAVDEVTYGTLLKGLGDARRIDEAFQVLESVEKGTATGSPQ</sequence>
<organism evidence="3 4">
    <name type="scientific">Phtheirospermum japonicum</name>
    <dbReference type="NCBI Taxonomy" id="374723"/>
    <lineage>
        <taxon>Eukaryota</taxon>
        <taxon>Viridiplantae</taxon>
        <taxon>Streptophyta</taxon>
        <taxon>Embryophyta</taxon>
        <taxon>Tracheophyta</taxon>
        <taxon>Spermatophyta</taxon>
        <taxon>Magnoliopsida</taxon>
        <taxon>eudicotyledons</taxon>
        <taxon>Gunneridae</taxon>
        <taxon>Pentapetalae</taxon>
        <taxon>asterids</taxon>
        <taxon>lamiids</taxon>
        <taxon>Lamiales</taxon>
        <taxon>Orobanchaceae</taxon>
        <taxon>Orobanchaceae incertae sedis</taxon>
        <taxon>Phtheirospermum</taxon>
    </lineage>
</organism>
<dbReference type="AlphaFoldDB" id="A0A830BF68"/>
<dbReference type="NCBIfam" id="TIGR00756">
    <property type="entry name" value="PPR"/>
    <property type="match status" value="1"/>
</dbReference>
<dbReference type="Proteomes" id="UP000653305">
    <property type="component" value="Unassembled WGS sequence"/>
</dbReference>
<evidence type="ECO:0000313" key="3">
    <source>
        <dbReference type="EMBL" id="GFP83909.1"/>
    </source>
</evidence>
<dbReference type="InterPro" id="IPR002885">
    <property type="entry name" value="PPR_rpt"/>
</dbReference>
<dbReference type="InterPro" id="IPR044781">
    <property type="entry name" value="At5g10690-like"/>
</dbReference>
<dbReference type="InterPro" id="IPR011990">
    <property type="entry name" value="TPR-like_helical_dom_sf"/>
</dbReference>
<dbReference type="EMBL" id="BMAC01000073">
    <property type="protein sequence ID" value="GFP83909.1"/>
    <property type="molecule type" value="Genomic_DNA"/>
</dbReference>
<dbReference type="Gene3D" id="1.25.40.10">
    <property type="entry name" value="Tetratricopeptide repeat domain"/>
    <property type="match status" value="1"/>
</dbReference>
<keyword evidence="1" id="KW-0677">Repeat</keyword>
<proteinExistence type="predicted"/>
<dbReference type="PANTHER" id="PTHR47581">
    <property type="entry name" value="OS09G0431600 PROTEIN"/>
    <property type="match status" value="1"/>
</dbReference>
<name>A0A830BF68_9LAMI</name>
<protein>
    <submittedName>
        <fullName evidence="3">Pentatricopeptide repeat-containing protein at5g10690</fullName>
    </submittedName>
</protein>
<dbReference type="Pfam" id="PF12854">
    <property type="entry name" value="PPR_1"/>
    <property type="match status" value="1"/>
</dbReference>
<evidence type="ECO:0000313" key="4">
    <source>
        <dbReference type="Proteomes" id="UP000653305"/>
    </source>
</evidence>
<keyword evidence="4" id="KW-1185">Reference proteome</keyword>
<accession>A0A830BF68</accession>
<dbReference type="PROSITE" id="PS51375">
    <property type="entry name" value="PPR"/>
    <property type="match status" value="1"/>
</dbReference>
<evidence type="ECO:0000256" key="1">
    <source>
        <dbReference type="ARBA" id="ARBA00022737"/>
    </source>
</evidence>
<gene>
    <name evidence="3" type="ORF">PHJA_000534500</name>
</gene>
<reference evidence="3" key="1">
    <citation type="submission" date="2020-07" db="EMBL/GenBank/DDBJ databases">
        <title>Ethylene signaling mediates host invasion by parasitic plants.</title>
        <authorList>
            <person name="Yoshida S."/>
        </authorList>
    </citation>
    <scope>NUCLEOTIDE SEQUENCE</scope>
    <source>
        <strain evidence="3">Okayama</strain>
    </source>
</reference>